<dbReference type="AlphaFoldDB" id="A0A9P6EFP1"/>
<dbReference type="Proteomes" id="UP000807306">
    <property type="component" value="Unassembled WGS sequence"/>
</dbReference>
<evidence type="ECO:0000313" key="2">
    <source>
        <dbReference type="EMBL" id="KAF9528195.1"/>
    </source>
</evidence>
<accession>A0A9P6EFP1</accession>
<dbReference type="EMBL" id="MU157855">
    <property type="protein sequence ID" value="KAF9528195.1"/>
    <property type="molecule type" value="Genomic_DNA"/>
</dbReference>
<comment type="caution">
    <text evidence="2">The sequence shown here is derived from an EMBL/GenBank/DDBJ whole genome shotgun (WGS) entry which is preliminary data.</text>
</comment>
<feature type="signal peptide" evidence="1">
    <location>
        <begin position="1"/>
        <end position="17"/>
    </location>
</feature>
<proteinExistence type="predicted"/>
<keyword evidence="1" id="KW-0732">Signal</keyword>
<protein>
    <submittedName>
        <fullName evidence="2">Uncharacterized protein</fullName>
    </submittedName>
</protein>
<organism evidence="2 3">
    <name type="scientific">Crepidotus variabilis</name>
    <dbReference type="NCBI Taxonomy" id="179855"/>
    <lineage>
        <taxon>Eukaryota</taxon>
        <taxon>Fungi</taxon>
        <taxon>Dikarya</taxon>
        <taxon>Basidiomycota</taxon>
        <taxon>Agaricomycotina</taxon>
        <taxon>Agaricomycetes</taxon>
        <taxon>Agaricomycetidae</taxon>
        <taxon>Agaricales</taxon>
        <taxon>Agaricineae</taxon>
        <taxon>Crepidotaceae</taxon>
        <taxon>Crepidotus</taxon>
    </lineage>
</organism>
<sequence length="104" mass="10703">MFKSIALLFFSAAVANAAGGTANGYIGRSCRSAVCPESTRNGRGIGNCVTCINGASIQADVDPECAVAWFSDTNCVNLISRSSGAVDGCIDTGNFASYYVVCTQ</sequence>
<gene>
    <name evidence="2" type="ORF">CPB83DRAFT_855060</name>
</gene>
<name>A0A9P6EFP1_9AGAR</name>
<reference evidence="2" key="1">
    <citation type="submission" date="2020-11" db="EMBL/GenBank/DDBJ databases">
        <authorList>
            <consortium name="DOE Joint Genome Institute"/>
            <person name="Ahrendt S."/>
            <person name="Riley R."/>
            <person name="Andreopoulos W."/>
            <person name="Labutti K."/>
            <person name="Pangilinan J."/>
            <person name="Ruiz-Duenas F.J."/>
            <person name="Barrasa J.M."/>
            <person name="Sanchez-Garcia M."/>
            <person name="Camarero S."/>
            <person name="Miyauchi S."/>
            <person name="Serrano A."/>
            <person name="Linde D."/>
            <person name="Babiker R."/>
            <person name="Drula E."/>
            <person name="Ayuso-Fernandez I."/>
            <person name="Pacheco R."/>
            <person name="Padilla G."/>
            <person name="Ferreira P."/>
            <person name="Barriuso J."/>
            <person name="Kellner H."/>
            <person name="Castanera R."/>
            <person name="Alfaro M."/>
            <person name="Ramirez L."/>
            <person name="Pisabarro A.G."/>
            <person name="Kuo A."/>
            <person name="Tritt A."/>
            <person name="Lipzen A."/>
            <person name="He G."/>
            <person name="Yan M."/>
            <person name="Ng V."/>
            <person name="Cullen D."/>
            <person name="Martin F."/>
            <person name="Rosso M.-N."/>
            <person name="Henrissat B."/>
            <person name="Hibbett D."/>
            <person name="Martinez A.T."/>
            <person name="Grigoriev I.V."/>
        </authorList>
    </citation>
    <scope>NUCLEOTIDE SEQUENCE</scope>
    <source>
        <strain evidence="2">CBS 506.95</strain>
    </source>
</reference>
<evidence type="ECO:0000313" key="3">
    <source>
        <dbReference type="Proteomes" id="UP000807306"/>
    </source>
</evidence>
<evidence type="ECO:0000256" key="1">
    <source>
        <dbReference type="SAM" id="SignalP"/>
    </source>
</evidence>
<feature type="chain" id="PRO_5040455920" evidence="1">
    <location>
        <begin position="18"/>
        <end position="104"/>
    </location>
</feature>
<keyword evidence="3" id="KW-1185">Reference proteome</keyword>